<keyword evidence="3" id="KW-0472">Membrane</keyword>
<accession>A0ABU3VRK3</accession>
<gene>
    <name evidence="4" type="ORF">MmiAt1_15330</name>
</gene>
<dbReference type="InterPro" id="IPR013378">
    <property type="entry name" value="InlB-like_B-rpt"/>
</dbReference>
<dbReference type="Pfam" id="PF09479">
    <property type="entry name" value="Flg_new"/>
    <property type="match status" value="8"/>
</dbReference>
<feature type="transmembrane region" description="Helical" evidence="3">
    <location>
        <begin position="1683"/>
        <end position="1701"/>
    </location>
</feature>
<feature type="compositionally biased region" description="Gly residues" evidence="2">
    <location>
        <begin position="1630"/>
        <end position="1639"/>
    </location>
</feature>
<evidence type="ECO:0000256" key="2">
    <source>
        <dbReference type="SAM" id="MobiDB-lite"/>
    </source>
</evidence>
<evidence type="ECO:0000313" key="4">
    <source>
        <dbReference type="EMBL" id="MDV0445929.1"/>
    </source>
</evidence>
<dbReference type="InterPro" id="IPR013783">
    <property type="entry name" value="Ig-like_fold"/>
</dbReference>
<protein>
    <submittedName>
        <fullName evidence="4">Uncharacterized protein</fullName>
    </submittedName>
</protein>
<proteinExistence type="predicted"/>
<reference evidence="4 5" key="1">
    <citation type="submission" date="2023-06" db="EMBL/GenBank/DDBJ databases">
        <title>Genome sequence of Methanimicrococcus sp. At1.</title>
        <authorList>
            <person name="Protasov E."/>
            <person name="Platt K."/>
            <person name="Poehlein A."/>
            <person name="Daniel R."/>
            <person name="Brune A."/>
        </authorList>
    </citation>
    <scope>NUCLEOTIDE SEQUENCE [LARGE SCALE GENOMIC DNA]</scope>
    <source>
        <strain evidence="4 5">At1</strain>
    </source>
</reference>
<evidence type="ECO:0000256" key="1">
    <source>
        <dbReference type="ARBA" id="ARBA00004196"/>
    </source>
</evidence>
<dbReference type="Gene3D" id="2.60.40.4270">
    <property type="entry name" value="Listeria-Bacteroides repeat domain"/>
    <property type="match status" value="8"/>
</dbReference>
<organism evidence="4 5">
    <name type="scientific">Methanimicrococcus hacksteinii</name>
    <dbReference type="NCBI Taxonomy" id="3028293"/>
    <lineage>
        <taxon>Archaea</taxon>
        <taxon>Methanobacteriati</taxon>
        <taxon>Methanobacteriota</taxon>
        <taxon>Stenosarchaea group</taxon>
        <taxon>Methanomicrobia</taxon>
        <taxon>Methanosarcinales</taxon>
        <taxon>Methanosarcinaceae</taxon>
        <taxon>Methanimicrococcus</taxon>
    </lineage>
</organism>
<comment type="caution">
    <text evidence="4">The sequence shown here is derived from an EMBL/GenBank/DDBJ whole genome shotgun (WGS) entry which is preliminary data.</text>
</comment>
<dbReference type="RefSeq" id="WP_318786365.1">
    <property type="nucleotide sequence ID" value="NZ_JAWDKC010000028.1"/>
</dbReference>
<dbReference type="Gene3D" id="2.60.40.10">
    <property type="entry name" value="Immunoglobulins"/>
    <property type="match status" value="1"/>
</dbReference>
<dbReference type="EMBL" id="JAWDKC010000028">
    <property type="protein sequence ID" value="MDV0445929.1"/>
    <property type="molecule type" value="Genomic_DNA"/>
</dbReference>
<dbReference type="Proteomes" id="UP001272052">
    <property type="component" value="Unassembled WGS sequence"/>
</dbReference>
<dbReference type="NCBIfam" id="TIGR02543">
    <property type="entry name" value="List_Bact_rpt"/>
    <property type="match status" value="3"/>
</dbReference>
<name>A0ABU3VRK3_9EURY</name>
<keyword evidence="3" id="KW-1133">Transmembrane helix</keyword>
<feature type="region of interest" description="Disordered" evidence="2">
    <location>
        <begin position="1624"/>
        <end position="1673"/>
    </location>
</feature>
<sequence length="1723" mass="186989">MRHTKPINILIALLILFSIFGGTITAADPNSQETAYFPKNIDFTEAENILPEILPETKVIPEGYDETEVSPEPEKLPESLEENEKQNFQLLQARLLLMPEDYGNPTTVEITTKQQLLDEILNALGTKEVDGYGNRIKTTYKLMDNFTVLASELNNTHFYYQYHAQAGTLYSNIDGNNKTITIIVDQSDPARPLLNRVNDVHNTNKTDRLFIKDLTVKYVGDGTYTGDVKVSPFVNDYLVFCDLENITIEVENNIVADYRLYVVNSPTSELCARANGFAEMIQTIPKKDDNGNYVYDSRGQLVYEEIILKDIKISAKTIGYISGKTPENPGQWVGCANGFATTTGLDVFIDNVTLNYEKMDTTSQWSATTSGFAQFTLGQLSNITVNVEGDMIADGYIRGGPDSYAGGYARIYGISEFGGWLKDSSVNVGGNMTAICHENGTPASGVLGAVINGISDTSDTPMRRYNGVEFINNSLTVGGNVTAKAPTTVFITGGIDNQNGNRYGYSRISQDNTVIVYGDVEAIVEQTKTGSYGTTQSLITGMTSGMGESINDTLIVYGNMTSYCQKGNSILIGHTWAGGYGASSLSNGKLEVHGIMSSVSDEGSASVNGMNYGQTQQHENNKMMVFNENDEPHGIYAETGKNTANAQIHGYGITPSTSTVPMTVANNSVYVNGNMTAKAPERVTAAGITYSIAAAQPNSLIENNIIRIDGKILSIADDTTATTAINGYNGFAYSTGFITFPNQKVMNNAVYARDGIYTEVQTGNGYAAGFALQANDSSQIHGNTWLDRPGKWTASSAEETRADYETFIIVPADSKTAGNFYTSVLEGQRVSNELVYNPATFVYEPVTADIQPLLEVSSAADYSVNSPYIISKDQDIGTLGLAGIDASKAVLSGDDLAMPEGSAVMLTAAEGSKRVVKDIPGIGHVYTSGGISGNIFIDGNDDGIKDAGEEAFGVTVKAYYGGTEVSSCQTDANGDYTMPIPLLTVLDPGLLLKMEYSEGYQSSSHANNDYTDQNEILLTHYWTESVSGQVGILSGETGLTVEFDSQGGSAVSKINGIQSGNLIAQPISPTKSGFIFKGWFNESECTNSWDFASDTVTDNITLYAKWDNAYTVIFDSQGGSTINPITGIASGELIPVPAIPYKTDSAFDGWYNESDCINPWDFTTDTITDDITLYAKWINLYTVTFNSMGGNSVNSMNNVQDGSTITLPTPTRSNSPTGNLYVFDGWYKEPSYTNEWIETTDVVTSDTTLYAKWISTYNVSFVVLGGSPQPTNLTHVQYGSSVTEPTAPTKGTDIFGGWFTEPECINQWNFASDTVSGKTVLYAKWTNTVPSTYTVTFDTQGATSKFPNTITGVVSGNKISKPSPNPAKNTGGTFGGWFKEPACINEWVFASDTVTDDTTLYAKWSNYTVIFDSQGGEPNRITKYADPGTLITPLDPAPTRRNDTFDGWFKETAYINEWNFASDMVNGDVYLFAKWITTYTVTFNTAGGTSISPVTGISDGQAISAPADPIRGTDKFEGWYKEPSYTNVWDFAAETVTQDITLYAKWATTYTVTFEANGGTPVPSKLTGLASGSKISVPAEPTKTDYTFEGWYKEPTCLNEWDFINDEVTRNIVLYAKWADTPVTPPVTPPGGGGGGTGGATVNNSTGGISSIQPPEDGGSTGSNDSGSGKIEEPMPGYEEIKVSWLFIFFIYVLAIVLFIYRRKKEKDEEDEYLEQQQMKNRI</sequence>
<evidence type="ECO:0000313" key="5">
    <source>
        <dbReference type="Proteomes" id="UP001272052"/>
    </source>
</evidence>
<keyword evidence="5" id="KW-1185">Reference proteome</keyword>
<keyword evidence="3" id="KW-0812">Transmembrane</keyword>
<comment type="subcellular location">
    <subcellularLocation>
        <location evidence="1">Cell envelope</location>
    </subcellularLocation>
</comment>
<evidence type="ECO:0000256" key="3">
    <source>
        <dbReference type="SAM" id="Phobius"/>
    </source>
</evidence>
<dbReference type="InterPro" id="IPR042229">
    <property type="entry name" value="Listeria/Bacterioides_rpt_sf"/>
</dbReference>